<dbReference type="PROSITE" id="PS51435">
    <property type="entry name" value="AP_NUCLEASE_F1_4"/>
    <property type="match status" value="1"/>
</dbReference>
<dbReference type="NCBIfam" id="TIGR00633">
    <property type="entry name" value="xth"/>
    <property type="match status" value="1"/>
</dbReference>
<evidence type="ECO:0000256" key="3">
    <source>
        <dbReference type="ARBA" id="ARBA00022801"/>
    </source>
</evidence>
<comment type="cofactor">
    <cofactor evidence="6">
        <name>Mg(2+)</name>
        <dbReference type="ChEBI" id="CHEBI:18420"/>
    </cofactor>
    <cofactor evidence="6">
        <name>Mn(2+)</name>
        <dbReference type="ChEBI" id="CHEBI:29035"/>
    </cofactor>
    <text evidence="6">Probably binds two magnesium or manganese ions per subunit.</text>
</comment>
<feature type="site" description="Important for catalytic activity" evidence="7">
    <location>
        <position position="222"/>
    </location>
</feature>
<dbReference type="NCBIfam" id="TIGR00195">
    <property type="entry name" value="exoDNase_III"/>
    <property type="match status" value="1"/>
</dbReference>
<dbReference type="Pfam" id="PF03372">
    <property type="entry name" value="Exo_endo_phos"/>
    <property type="match status" value="1"/>
</dbReference>
<dbReference type="InterPro" id="IPR020847">
    <property type="entry name" value="AP_endonuclease_F1_BS"/>
</dbReference>
<evidence type="ECO:0000313" key="9">
    <source>
        <dbReference type="EMBL" id="MBB4663233.1"/>
    </source>
</evidence>
<proteinExistence type="inferred from homology"/>
<dbReference type="SUPFAM" id="SSF56219">
    <property type="entry name" value="DNase I-like"/>
    <property type="match status" value="1"/>
</dbReference>
<keyword evidence="6" id="KW-0464">Manganese</keyword>
<keyword evidence="10" id="KW-1185">Reference proteome</keyword>
<dbReference type="PROSITE" id="PS00726">
    <property type="entry name" value="AP_NUCLEASE_F1_1"/>
    <property type="match status" value="1"/>
</dbReference>
<accession>A0A840IGA8</accession>
<dbReference type="InterPro" id="IPR037493">
    <property type="entry name" value="ExoIII-like"/>
</dbReference>
<protein>
    <submittedName>
        <fullName evidence="9">Exodeoxyribonuclease-3</fullName>
        <ecNumber evidence="9">3.1.11.2</ecNumber>
    </submittedName>
</protein>
<feature type="binding site" evidence="6">
    <location>
        <position position="7"/>
    </location>
    <ligand>
        <name>Mg(2+)</name>
        <dbReference type="ChEBI" id="CHEBI:18420"/>
        <label>1</label>
    </ligand>
</feature>
<comment type="caution">
    <text evidence="9">The sequence shown here is derived from an EMBL/GenBank/DDBJ whole genome shotgun (WGS) entry which is preliminary data.</text>
</comment>
<gene>
    <name evidence="9" type="ORF">BDZ31_002822</name>
</gene>
<evidence type="ECO:0000256" key="2">
    <source>
        <dbReference type="ARBA" id="ARBA00022723"/>
    </source>
</evidence>
<dbReference type="PANTHER" id="PTHR43250">
    <property type="entry name" value="EXODEOXYRIBONUCLEASE III"/>
    <property type="match status" value="1"/>
</dbReference>
<feature type="binding site" evidence="6">
    <location>
        <position position="34"/>
    </location>
    <ligand>
        <name>Mg(2+)</name>
        <dbReference type="ChEBI" id="CHEBI:18420"/>
        <label>1</label>
    </ligand>
</feature>
<evidence type="ECO:0000256" key="7">
    <source>
        <dbReference type="PIRSR" id="PIRSR604808-3"/>
    </source>
</evidence>
<dbReference type="AlphaFoldDB" id="A0A840IGA8"/>
<keyword evidence="4 6" id="KW-0460">Magnesium</keyword>
<dbReference type="PANTHER" id="PTHR43250:SF2">
    <property type="entry name" value="EXODEOXYRIBONUCLEASE III"/>
    <property type="match status" value="1"/>
</dbReference>
<feature type="binding site" evidence="6">
    <location>
        <position position="153"/>
    </location>
    <ligand>
        <name>Mg(2+)</name>
        <dbReference type="ChEBI" id="CHEBI:18420"/>
        <label>1</label>
    </ligand>
</feature>
<dbReference type="EMBL" id="JACHNU010000003">
    <property type="protein sequence ID" value="MBB4663233.1"/>
    <property type="molecule type" value="Genomic_DNA"/>
</dbReference>
<feature type="binding site" evidence="6">
    <location>
        <position position="151"/>
    </location>
    <ligand>
        <name>Mg(2+)</name>
        <dbReference type="ChEBI" id="CHEBI:18420"/>
        <label>1</label>
    </ligand>
</feature>
<evidence type="ECO:0000256" key="1">
    <source>
        <dbReference type="ARBA" id="ARBA00007092"/>
    </source>
</evidence>
<dbReference type="RefSeq" id="WP_183342958.1">
    <property type="nucleotide sequence ID" value="NZ_JACHNU010000003.1"/>
</dbReference>
<dbReference type="Gene3D" id="3.60.10.10">
    <property type="entry name" value="Endonuclease/exonuclease/phosphatase"/>
    <property type="match status" value="1"/>
</dbReference>
<feature type="active site" description="Proton donor/acceptor" evidence="5">
    <location>
        <position position="151"/>
    </location>
</feature>
<evidence type="ECO:0000259" key="8">
    <source>
        <dbReference type="Pfam" id="PF03372"/>
    </source>
</evidence>
<feature type="binding site" evidence="6">
    <location>
        <position position="251"/>
    </location>
    <ligand>
        <name>Mg(2+)</name>
        <dbReference type="ChEBI" id="CHEBI:18420"/>
        <label>1</label>
    </ligand>
</feature>
<evidence type="ECO:0000256" key="5">
    <source>
        <dbReference type="PIRSR" id="PIRSR604808-1"/>
    </source>
</evidence>
<sequence length="260" mass="28462">MRLVTWNVNSLRARLPRVLEFLGEHRPDVLLLQETKCEAEAFPHAELAEAGYVAADHSAGRWAGVAIVARAELGLADVTSGLPGEVVEDEARWIEATVGGELRVASVYVPNGRELDSEWYAQKLVFLEAMARRVGELRAAAEAPELVVAGDMNVAPADVDVYDPAAFVGSTHTSAPERDALQGVVAAGLVDAFRRLHPDDVGFTWWDYRQGHFHRGLGLRIDLILATPAIADRLTRVGIERDYRKGSKPSDHVPLVADWT</sequence>
<feature type="site" description="Interaction with DNA substrate" evidence="7">
    <location>
        <position position="252"/>
    </location>
</feature>
<comment type="similarity">
    <text evidence="1">Belongs to the DNA repair enzymes AP/ExoA family.</text>
</comment>
<dbReference type="EC" id="3.1.11.2" evidence="9"/>
<dbReference type="GO" id="GO:0008311">
    <property type="term" value="F:double-stranded DNA 3'-5' DNA exonuclease activity"/>
    <property type="evidence" value="ECO:0007669"/>
    <property type="project" value="UniProtKB-EC"/>
</dbReference>
<reference evidence="9 10" key="1">
    <citation type="submission" date="2020-08" db="EMBL/GenBank/DDBJ databases">
        <title>Genomic Encyclopedia of Archaeal and Bacterial Type Strains, Phase II (KMG-II): from individual species to whole genera.</title>
        <authorList>
            <person name="Goeker M."/>
        </authorList>
    </citation>
    <scope>NUCLEOTIDE SEQUENCE [LARGE SCALE GENOMIC DNA]</scope>
    <source>
        <strain evidence="9 10">DSM 23288</strain>
    </source>
</reference>
<dbReference type="GO" id="GO:0003677">
    <property type="term" value="F:DNA binding"/>
    <property type="evidence" value="ECO:0007669"/>
    <property type="project" value="InterPro"/>
</dbReference>
<dbReference type="GO" id="GO:0006281">
    <property type="term" value="P:DNA repair"/>
    <property type="evidence" value="ECO:0007669"/>
    <property type="project" value="InterPro"/>
</dbReference>
<feature type="site" description="Transition state stabilizer" evidence="7">
    <location>
        <position position="153"/>
    </location>
</feature>
<dbReference type="InterPro" id="IPR005135">
    <property type="entry name" value="Endo/exonuclease/phosphatase"/>
</dbReference>
<feature type="binding site" evidence="6">
    <location>
        <position position="252"/>
    </location>
    <ligand>
        <name>Mg(2+)</name>
        <dbReference type="ChEBI" id="CHEBI:18420"/>
        <label>1</label>
    </ligand>
</feature>
<keyword evidence="3 9" id="KW-0378">Hydrolase</keyword>
<organism evidence="9 10">
    <name type="scientific">Conexibacter arvalis</name>
    <dbReference type="NCBI Taxonomy" id="912552"/>
    <lineage>
        <taxon>Bacteria</taxon>
        <taxon>Bacillati</taxon>
        <taxon>Actinomycetota</taxon>
        <taxon>Thermoleophilia</taxon>
        <taxon>Solirubrobacterales</taxon>
        <taxon>Conexibacteraceae</taxon>
        <taxon>Conexibacter</taxon>
    </lineage>
</organism>
<feature type="active site" description="Proton acceptor" evidence="5">
    <location>
        <position position="252"/>
    </location>
</feature>
<evidence type="ECO:0000256" key="6">
    <source>
        <dbReference type="PIRSR" id="PIRSR604808-2"/>
    </source>
</evidence>
<feature type="active site" evidence="5">
    <location>
        <position position="108"/>
    </location>
</feature>
<dbReference type="InterPro" id="IPR004808">
    <property type="entry name" value="AP_endonuc_1"/>
</dbReference>
<dbReference type="Proteomes" id="UP000585272">
    <property type="component" value="Unassembled WGS sequence"/>
</dbReference>
<dbReference type="GO" id="GO:0004519">
    <property type="term" value="F:endonuclease activity"/>
    <property type="evidence" value="ECO:0007669"/>
    <property type="project" value="InterPro"/>
</dbReference>
<feature type="domain" description="Endonuclease/exonuclease/phosphatase" evidence="8">
    <location>
        <begin position="4"/>
        <end position="252"/>
    </location>
</feature>
<evidence type="ECO:0000313" key="10">
    <source>
        <dbReference type="Proteomes" id="UP000585272"/>
    </source>
</evidence>
<name>A0A840IGA8_9ACTN</name>
<dbReference type="GO" id="GO:0046872">
    <property type="term" value="F:metal ion binding"/>
    <property type="evidence" value="ECO:0007669"/>
    <property type="project" value="UniProtKB-KW"/>
</dbReference>
<keyword evidence="2 6" id="KW-0479">Metal-binding</keyword>
<evidence type="ECO:0000256" key="4">
    <source>
        <dbReference type="ARBA" id="ARBA00022842"/>
    </source>
</evidence>
<dbReference type="CDD" id="cd09086">
    <property type="entry name" value="ExoIII-like_AP-endo"/>
    <property type="match status" value="1"/>
</dbReference>
<dbReference type="InterPro" id="IPR036691">
    <property type="entry name" value="Endo/exonu/phosph_ase_sf"/>
</dbReference>